<dbReference type="InterPro" id="IPR002933">
    <property type="entry name" value="Peptidase_M20"/>
</dbReference>
<dbReference type="SUPFAM" id="SSF53187">
    <property type="entry name" value="Zn-dependent exopeptidases"/>
    <property type="match status" value="1"/>
</dbReference>
<organism evidence="4 5">
    <name type="scientific">Salinirubrum litoreum</name>
    <dbReference type="NCBI Taxonomy" id="1126234"/>
    <lineage>
        <taxon>Archaea</taxon>
        <taxon>Methanobacteriati</taxon>
        <taxon>Methanobacteriota</taxon>
        <taxon>Stenosarchaea group</taxon>
        <taxon>Halobacteria</taxon>
        <taxon>Halobacteriales</taxon>
        <taxon>Haloferacaceae</taxon>
        <taxon>Salinirubrum</taxon>
    </lineage>
</organism>
<dbReference type="PANTHER" id="PTHR43808:SF25">
    <property type="entry name" value="PEPTIDASE M20 DIMERISATION DOMAIN-CONTAINING PROTEIN"/>
    <property type="match status" value="1"/>
</dbReference>
<dbReference type="EMBL" id="JBHSKX010000002">
    <property type="protein sequence ID" value="MFC5367903.1"/>
    <property type="molecule type" value="Genomic_DNA"/>
</dbReference>
<evidence type="ECO:0000259" key="3">
    <source>
        <dbReference type="Pfam" id="PF07687"/>
    </source>
</evidence>
<evidence type="ECO:0000256" key="1">
    <source>
        <dbReference type="ARBA" id="ARBA00022723"/>
    </source>
</evidence>
<protein>
    <submittedName>
        <fullName evidence="4">M20/M25/M40 family metallo-hydrolase</fullName>
    </submittedName>
</protein>
<keyword evidence="1" id="KW-0479">Metal-binding</keyword>
<proteinExistence type="predicted"/>
<dbReference type="Pfam" id="PF07687">
    <property type="entry name" value="M20_dimer"/>
    <property type="match status" value="1"/>
</dbReference>
<dbReference type="AlphaFoldDB" id="A0ABD5RD30"/>
<reference evidence="4 5" key="1">
    <citation type="journal article" date="2019" name="Int. J. Syst. Evol. Microbiol.">
        <title>The Global Catalogue of Microorganisms (GCM) 10K type strain sequencing project: providing services to taxonomists for standard genome sequencing and annotation.</title>
        <authorList>
            <consortium name="The Broad Institute Genomics Platform"/>
            <consortium name="The Broad Institute Genome Sequencing Center for Infectious Disease"/>
            <person name="Wu L."/>
            <person name="Ma J."/>
        </authorList>
    </citation>
    <scope>NUCLEOTIDE SEQUENCE [LARGE SCALE GENOMIC DNA]</scope>
    <source>
        <strain evidence="4 5">CGMCC 1.12237</strain>
    </source>
</reference>
<gene>
    <name evidence="4" type="ORF">ACFPJ5_13280</name>
</gene>
<dbReference type="InterPro" id="IPR011650">
    <property type="entry name" value="Peptidase_M20_dimer"/>
</dbReference>
<dbReference type="PANTHER" id="PTHR43808">
    <property type="entry name" value="ACETYLORNITHINE DEACETYLASE"/>
    <property type="match status" value="1"/>
</dbReference>
<keyword evidence="2" id="KW-0378">Hydrolase</keyword>
<dbReference type="RefSeq" id="WP_264475054.1">
    <property type="nucleotide sequence ID" value="NZ_JAJCVJ010000002.1"/>
</dbReference>
<dbReference type="Gene3D" id="3.30.70.360">
    <property type="match status" value="1"/>
</dbReference>
<evidence type="ECO:0000313" key="4">
    <source>
        <dbReference type="EMBL" id="MFC5367903.1"/>
    </source>
</evidence>
<comment type="caution">
    <text evidence="4">The sequence shown here is derived from an EMBL/GenBank/DDBJ whole genome shotgun (WGS) entry which is preliminary data.</text>
</comment>
<evidence type="ECO:0000256" key="2">
    <source>
        <dbReference type="ARBA" id="ARBA00022801"/>
    </source>
</evidence>
<keyword evidence="5" id="KW-1185">Reference proteome</keyword>
<dbReference type="InterPro" id="IPR050072">
    <property type="entry name" value="Peptidase_M20A"/>
</dbReference>
<feature type="domain" description="Peptidase M20 dimerisation" evidence="3">
    <location>
        <begin position="198"/>
        <end position="306"/>
    </location>
</feature>
<dbReference type="SUPFAM" id="SSF55031">
    <property type="entry name" value="Bacterial exopeptidase dimerisation domain"/>
    <property type="match status" value="1"/>
</dbReference>
<dbReference type="Gene3D" id="3.40.630.10">
    <property type="entry name" value="Zn peptidases"/>
    <property type="match status" value="1"/>
</dbReference>
<evidence type="ECO:0000313" key="5">
    <source>
        <dbReference type="Proteomes" id="UP001596201"/>
    </source>
</evidence>
<dbReference type="Proteomes" id="UP001596201">
    <property type="component" value="Unassembled WGS sequence"/>
</dbReference>
<dbReference type="Pfam" id="PF01546">
    <property type="entry name" value="Peptidase_M20"/>
    <property type="match status" value="1"/>
</dbReference>
<dbReference type="GO" id="GO:0046872">
    <property type="term" value="F:metal ion binding"/>
    <property type="evidence" value="ECO:0007669"/>
    <property type="project" value="UniProtKB-KW"/>
</dbReference>
<dbReference type="GO" id="GO:0016787">
    <property type="term" value="F:hydrolase activity"/>
    <property type="evidence" value="ECO:0007669"/>
    <property type="project" value="UniProtKB-KW"/>
</dbReference>
<sequence length="413" mass="44581">MDCRAFTERLLRFDTTDGRERPAAEWVRTQLADFGFETYTWTADAERLADHPSFPDDPAEIDTADRPSVAGVLEFGDPEAGPTLVLNGHLDVVPADAELWDTDPFEPSWDGDDLTARGAADMKAGFAACVFAALDVRDAVESGDRSLDGRVVVEGVAGEEEGGIGAAAAALDTPYPFERDAVVVAEPTDLRCVTATEGTVMKRLHLQGRSAHAATRWVGESVLPHFETIRDAFEQLEAERAESVTHPLYEEFPIPWPICCGRVEAGSWASTVPATLTAEWRIGVAPGETVSEVEAQFAERLAEVVADDDWLTAHPPTFERFTIQFEPAEISPDEPVVGALQSAMTEAGLAETDAQGATYGADSRHYVAAGIPTVLFGPGTIEQAHFPNETIHWPDVATARDVLAGTVETYLAE</sequence>
<name>A0ABD5RD30_9EURY</name>
<accession>A0ABD5RD30</accession>
<dbReference type="InterPro" id="IPR036264">
    <property type="entry name" value="Bact_exopeptidase_dim_dom"/>
</dbReference>